<reference evidence="3" key="1">
    <citation type="submission" date="2016-11" db="EMBL/GenBank/DDBJ databases">
        <authorList>
            <person name="Varghese N."/>
            <person name="Submissions S."/>
        </authorList>
    </citation>
    <scope>NUCLEOTIDE SEQUENCE [LARGE SCALE GENOMIC DNA]</scope>
    <source>
        <strain evidence="3">DSM 16478</strain>
    </source>
</reference>
<name>A0A1M6TJ79_9FLAO</name>
<feature type="transmembrane region" description="Helical" evidence="1">
    <location>
        <begin position="93"/>
        <end position="110"/>
    </location>
</feature>
<proteinExistence type="predicted"/>
<feature type="transmembrane region" description="Helical" evidence="1">
    <location>
        <begin position="6"/>
        <end position="25"/>
    </location>
</feature>
<dbReference type="AlphaFoldDB" id="A0A1M6TJ79"/>
<keyword evidence="1" id="KW-0472">Membrane</keyword>
<dbReference type="STRING" id="228958.SAMN04488007_3250"/>
<evidence type="ECO:0008006" key="4">
    <source>
        <dbReference type="Google" id="ProtNLM"/>
    </source>
</evidence>
<keyword evidence="1" id="KW-1133">Transmembrane helix</keyword>
<keyword evidence="3" id="KW-1185">Reference proteome</keyword>
<organism evidence="2 3">
    <name type="scientific">Maribacter aquivivus</name>
    <dbReference type="NCBI Taxonomy" id="228958"/>
    <lineage>
        <taxon>Bacteria</taxon>
        <taxon>Pseudomonadati</taxon>
        <taxon>Bacteroidota</taxon>
        <taxon>Flavobacteriia</taxon>
        <taxon>Flavobacteriales</taxon>
        <taxon>Flavobacteriaceae</taxon>
        <taxon>Maribacter</taxon>
    </lineage>
</organism>
<dbReference type="Proteomes" id="UP000184314">
    <property type="component" value="Unassembled WGS sequence"/>
</dbReference>
<evidence type="ECO:0000256" key="1">
    <source>
        <dbReference type="SAM" id="Phobius"/>
    </source>
</evidence>
<gene>
    <name evidence="2" type="ORF">SAMN04488007_3250</name>
</gene>
<accession>A0A1M6TJ79</accession>
<evidence type="ECO:0000313" key="3">
    <source>
        <dbReference type="Proteomes" id="UP000184314"/>
    </source>
</evidence>
<protein>
    <recommendedName>
        <fullName evidence="4">Riboflavin synthase subunit beta</fullName>
    </recommendedName>
</protein>
<keyword evidence="1" id="KW-0812">Transmembrane</keyword>
<sequence>MLTNFGIGNMPYFSILINFEVMGMLSKITRLRKNRSFEYNPRYYDGKGKGNPFKMEPKFDQFRSTLNTSRGLKRKINSAIEDTKRQGDRNLKIRMVVIIAVLLLIFLYIIDFDLTIFFTS</sequence>
<dbReference type="EMBL" id="FQZX01000003">
    <property type="protein sequence ID" value="SHK57041.1"/>
    <property type="molecule type" value="Genomic_DNA"/>
</dbReference>
<evidence type="ECO:0000313" key="2">
    <source>
        <dbReference type="EMBL" id="SHK57041.1"/>
    </source>
</evidence>
<dbReference type="RefSeq" id="WP_317614964.1">
    <property type="nucleotide sequence ID" value="NZ_CANLFZ010000006.1"/>
</dbReference>